<feature type="domain" description="GGDEF" evidence="3">
    <location>
        <begin position="246"/>
        <end position="382"/>
    </location>
</feature>
<dbReference type="InterPro" id="IPR029787">
    <property type="entry name" value="Nucleotide_cyclase"/>
</dbReference>
<evidence type="ECO:0000256" key="2">
    <source>
        <dbReference type="SAM" id="Phobius"/>
    </source>
</evidence>
<keyword evidence="2" id="KW-0472">Membrane</keyword>
<organism evidence="4 5">
    <name type="scientific">Exiguobacterium chiriqhucha RW-2</name>
    <dbReference type="NCBI Taxonomy" id="1345023"/>
    <lineage>
        <taxon>Bacteria</taxon>
        <taxon>Bacillati</taxon>
        <taxon>Bacillota</taxon>
        <taxon>Bacilli</taxon>
        <taxon>Bacillales</taxon>
        <taxon>Bacillales Family XII. Incertae Sedis</taxon>
        <taxon>Exiguobacterium</taxon>
    </lineage>
</organism>
<name>U1LXZ3_9BACL</name>
<dbReference type="eggNOG" id="COG5278">
    <property type="taxonomic scope" value="Bacteria"/>
</dbReference>
<keyword evidence="1" id="KW-0175">Coiled coil</keyword>
<dbReference type="EMBL" id="ATCL01000014">
    <property type="protein sequence ID" value="ERG67564.1"/>
    <property type="molecule type" value="Genomic_DNA"/>
</dbReference>
<dbReference type="InterPro" id="IPR007891">
    <property type="entry name" value="CHASE3"/>
</dbReference>
<dbReference type="NCBIfam" id="TIGR00254">
    <property type="entry name" value="GGDEF"/>
    <property type="match status" value="1"/>
</dbReference>
<protein>
    <recommendedName>
        <fullName evidence="3">GGDEF domain-containing protein</fullName>
    </recommendedName>
</protein>
<dbReference type="FunFam" id="3.30.70.270:FF:000001">
    <property type="entry name" value="Diguanylate cyclase domain protein"/>
    <property type="match status" value="1"/>
</dbReference>
<dbReference type="STRING" id="1385984.GCA_000702565_00429"/>
<dbReference type="InterPro" id="IPR043128">
    <property type="entry name" value="Rev_trsase/Diguanyl_cyclase"/>
</dbReference>
<evidence type="ECO:0000259" key="3">
    <source>
        <dbReference type="PROSITE" id="PS50887"/>
    </source>
</evidence>
<evidence type="ECO:0000313" key="4">
    <source>
        <dbReference type="EMBL" id="ERG67564.1"/>
    </source>
</evidence>
<dbReference type="InterPro" id="IPR000160">
    <property type="entry name" value="GGDEF_dom"/>
</dbReference>
<dbReference type="PATRIC" id="fig|1345023.5.peg.967"/>
<dbReference type="GO" id="GO:0043709">
    <property type="term" value="P:cell adhesion involved in single-species biofilm formation"/>
    <property type="evidence" value="ECO:0007669"/>
    <property type="project" value="TreeGrafter"/>
</dbReference>
<dbReference type="CDD" id="cd01949">
    <property type="entry name" value="GGDEF"/>
    <property type="match status" value="1"/>
</dbReference>
<keyword evidence="2" id="KW-1133">Transmembrane helix</keyword>
<gene>
    <name evidence="4" type="ORF">M467_09765</name>
</gene>
<dbReference type="PROSITE" id="PS50887">
    <property type="entry name" value="GGDEF"/>
    <property type="match status" value="1"/>
</dbReference>
<reference evidence="4 5" key="1">
    <citation type="journal article" date="2013" name="Genome Announc.">
        <title>Draft Genome Sequence of Exiguobacterium pavilionensis Strain RW-2, with Wide Thermal, Salinity, and pH Tolerance, Isolated from Modern Freshwater Microbialites.</title>
        <authorList>
            <person name="White R.A.III."/>
            <person name="Grassa C.J."/>
            <person name="Suttle C.A."/>
        </authorList>
    </citation>
    <scope>NUCLEOTIDE SEQUENCE [LARGE SCALE GENOMIC DNA]</scope>
    <source>
        <strain evidence="4 5">RW-2</strain>
    </source>
</reference>
<dbReference type="PANTHER" id="PTHR45138:SF9">
    <property type="entry name" value="DIGUANYLATE CYCLASE DGCM-RELATED"/>
    <property type="match status" value="1"/>
</dbReference>
<dbReference type="GO" id="GO:0052621">
    <property type="term" value="F:diguanylate cyclase activity"/>
    <property type="evidence" value="ECO:0007669"/>
    <property type="project" value="TreeGrafter"/>
</dbReference>
<dbReference type="Proteomes" id="UP000016464">
    <property type="component" value="Unassembled WGS sequence"/>
</dbReference>
<dbReference type="AlphaFoldDB" id="U1LXZ3"/>
<keyword evidence="2" id="KW-0812">Transmembrane</keyword>
<comment type="caution">
    <text evidence="4">The sequence shown here is derived from an EMBL/GenBank/DDBJ whole genome shotgun (WGS) entry which is preliminary data.</text>
</comment>
<sequence length="386" mass="43752">MKTKFSLLQRYLLISLMALFLTSVWSYSAFQDIEQENRRIVEEAIPISNAASELFRLLLDQELSVRGYTYNQDTQSLEQYEATKQSLEETIRIIRELDERHPIMQELIQDEALPLIQKMEAFHASQIELIEAGDVIAANARRYSGIDYINQFRDVDAALREDIDNIIQQATLRSETASNSAKWVIFIVVGIALLLLMTFMHTFRLERSKQALIHRSLHDALTGIWNRRAFDEKLERMWDEATDTGDVLALLLLDIDAFKTYNDTYGHLAGDACLERVANAIDKAVGEDGMTARYGGEEFAVLLRPRHARQPKEIAERIRQAVLKLNIAHEMYTPLRKVSVSIGVAEHAPTPSGDKTDLIEAADQALYQAKQSGRNRVSVGQATNVG</sequence>
<dbReference type="SMART" id="SM00267">
    <property type="entry name" value="GGDEF"/>
    <property type="match status" value="1"/>
</dbReference>
<dbReference type="InterPro" id="IPR050469">
    <property type="entry name" value="Diguanylate_Cyclase"/>
</dbReference>
<dbReference type="GO" id="GO:1902201">
    <property type="term" value="P:negative regulation of bacterial-type flagellum-dependent cell motility"/>
    <property type="evidence" value="ECO:0007669"/>
    <property type="project" value="TreeGrafter"/>
</dbReference>
<feature type="transmembrane region" description="Helical" evidence="2">
    <location>
        <begin position="183"/>
        <end position="203"/>
    </location>
</feature>
<dbReference type="SUPFAM" id="SSF55073">
    <property type="entry name" value="Nucleotide cyclase"/>
    <property type="match status" value="1"/>
</dbReference>
<dbReference type="PANTHER" id="PTHR45138">
    <property type="entry name" value="REGULATORY COMPONENTS OF SENSORY TRANSDUCTION SYSTEM"/>
    <property type="match status" value="1"/>
</dbReference>
<dbReference type="GO" id="GO:0005886">
    <property type="term" value="C:plasma membrane"/>
    <property type="evidence" value="ECO:0007669"/>
    <property type="project" value="TreeGrafter"/>
</dbReference>
<accession>U1LXZ3</accession>
<proteinExistence type="predicted"/>
<evidence type="ECO:0000313" key="5">
    <source>
        <dbReference type="Proteomes" id="UP000016464"/>
    </source>
</evidence>
<dbReference type="RefSeq" id="WP_021066127.1">
    <property type="nucleotide sequence ID" value="NZ_ATCL01000014.1"/>
</dbReference>
<keyword evidence="5" id="KW-1185">Reference proteome</keyword>
<feature type="coiled-coil region" evidence="1">
    <location>
        <begin position="70"/>
        <end position="100"/>
    </location>
</feature>
<dbReference type="Gene3D" id="3.30.70.270">
    <property type="match status" value="1"/>
</dbReference>
<evidence type="ECO:0000256" key="1">
    <source>
        <dbReference type="SAM" id="Coils"/>
    </source>
</evidence>
<dbReference type="Pfam" id="PF00990">
    <property type="entry name" value="GGDEF"/>
    <property type="match status" value="1"/>
</dbReference>
<dbReference type="eggNOG" id="COG3706">
    <property type="taxonomic scope" value="Bacteria"/>
</dbReference>
<dbReference type="Pfam" id="PF05227">
    <property type="entry name" value="CHASE3"/>
    <property type="match status" value="1"/>
</dbReference>